<feature type="domain" description="Deacetylase PdaC" evidence="3">
    <location>
        <begin position="180"/>
        <end position="262"/>
    </location>
</feature>
<dbReference type="Pfam" id="PF11738">
    <property type="entry name" value="DUF3298"/>
    <property type="match status" value="1"/>
</dbReference>
<evidence type="ECO:0000259" key="3">
    <source>
        <dbReference type="Pfam" id="PF13739"/>
    </source>
</evidence>
<dbReference type="OrthoDB" id="5637at2"/>
<reference evidence="4 5" key="1">
    <citation type="submission" date="2018-12" db="EMBL/GenBank/DDBJ databases">
        <authorList>
            <person name="Sun L."/>
            <person name="Chen Z."/>
        </authorList>
    </citation>
    <scope>NUCLEOTIDE SEQUENCE [LARGE SCALE GENOMIC DNA]</scope>
    <source>
        <strain evidence="4 5">3-5-3</strain>
    </source>
</reference>
<dbReference type="InterPro" id="IPR037126">
    <property type="entry name" value="PdaC/RsiV-like_sf"/>
</dbReference>
<dbReference type="Gene3D" id="3.30.565.40">
    <property type="entry name" value="Fervidobacterium nodosum Rt17-B1 like"/>
    <property type="match status" value="1"/>
</dbReference>
<sequence length="362" mass="39328">MNRSTKWSAGLLAGALLIGGAALPAGTGYAANSSLVAKKAEAAQVQVGLKWKGALSSQHGILSSGRVYVPVTFLRDVVGIKLSYDAASHIYSLGDGYRKLNLAVSKYGVDPNVNGYYLSEGYRGKLIKGHIYVPYKLLNDYLGYQSNWDAKAKQLSIGPRTENAVTIKNVSLDKTFKGASTKLIYPQVSGLANEAAQKSINAALQASMDRFVAQAEKDLKDRSAQDREYEYDSTYVVTFNEKGVLSLVLAQSSYTGGAHGFTLTEGHTFSLKDGKELGLSDLLKSNPGYKKQLNADLAKKLKANPGYLGGFNGLTSDRNFYIKPNTLTIYFLPYEYTAYAAGTMEYDYGFDQLLPKGANPFK</sequence>
<feature type="domain" description="DUF3298" evidence="2">
    <location>
        <begin position="280"/>
        <end position="345"/>
    </location>
</feature>
<organism evidence="4 5">
    <name type="scientific">Paenibacillus zeisoli</name>
    <dbReference type="NCBI Taxonomy" id="2496267"/>
    <lineage>
        <taxon>Bacteria</taxon>
        <taxon>Bacillati</taxon>
        <taxon>Bacillota</taxon>
        <taxon>Bacilli</taxon>
        <taxon>Bacillales</taxon>
        <taxon>Paenibacillaceae</taxon>
        <taxon>Paenibacillus</taxon>
    </lineage>
</organism>
<dbReference type="Proteomes" id="UP000272464">
    <property type="component" value="Unassembled WGS sequence"/>
</dbReference>
<evidence type="ECO:0000259" key="1">
    <source>
        <dbReference type="Pfam" id="PF07833"/>
    </source>
</evidence>
<dbReference type="Gene3D" id="3.90.640.20">
    <property type="entry name" value="Heat-shock cognate protein, ATPase"/>
    <property type="match status" value="1"/>
</dbReference>
<dbReference type="InterPro" id="IPR012854">
    <property type="entry name" value="Cu_amine_oxidase-like_N"/>
</dbReference>
<evidence type="ECO:0000313" key="5">
    <source>
        <dbReference type="Proteomes" id="UP000272464"/>
    </source>
</evidence>
<dbReference type="SUPFAM" id="SSF55383">
    <property type="entry name" value="Copper amine oxidase, domain N"/>
    <property type="match status" value="1"/>
</dbReference>
<dbReference type="InterPro" id="IPR025303">
    <property type="entry name" value="PdaC"/>
</dbReference>
<protein>
    <submittedName>
        <fullName evidence="4">DUF4163 domain-containing protein</fullName>
    </submittedName>
</protein>
<dbReference type="InterPro" id="IPR021729">
    <property type="entry name" value="DUF3298"/>
</dbReference>
<feature type="domain" description="Copper amine oxidase-like N-terminal" evidence="1">
    <location>
        <begin position="59"/>
        <end position="157"/>
    </location>
</feature>
<dbReference type="InterPro" id="IPR036582">
    <property type="entry name" value="Mao_N_sf"/>
</dbReference>
<dbReference type="AlphaFoldDB" id="A0A3S1B7X7"/>
<keyword evidence="5" id="KW-1185">Reference proteome</keyword>
<proteinExistence type="predicted"/>
<comment type="caution">
    <text evidence="4">The sequence shown here is derived from an EMBL/GenBank/DDBJ whole genome shotgun (WGS) entry which is preliminary data.</text>
</comment>
<gene>
    <name evidence="4" type="ORF">EJP77_11155</name>
</gene>
<accession>A0A3S1B7X7</accession>
<evidence type="ECO:0000313" key="4">
    <source>
        <dbReference type="EMBL" id="RUT31922.1"/>
    </source>
</evidence>
<dbReference type="Pfam" id="PF13739">
    <property type="entry name" value="PdaC"/>
    <property type="match status" value="1"/>
</dbReference>
<name>A0A3S1B7X7_9BACL</name>
<evidence type="ECO:0000259" key="2">
    <source>
        <dbReference type="Pfam" id="PF11738"/>
    </source>
</evidence>
<dbReference type="Pfam" id="PF07833">
    <property type="entry name" value="Cu_amine_oxidN1"/>
    <property type="match status" value="1"/>
</dbReference>
<dbReference type="RefSeq" id="WP_127199302.1">
    <property type="nucleotide sequence ID" value="NZ_RZNX01000003.1"/>
</dbReference>
<dbReference type="EMBL" id="RZNX01000003">
    <property type="protein sequence ID" value="RUT31922.1"/>
    <property type="molecule type" value="Genomic_DNA"/>
</dbReference>